<evidence type="ECO:0000313" key="4">
    <source>
        <dbReference type="Proteomes" id="UP000287033"/>
    </source>
</evidence>
<protein>
    <recommendedName>
        <fullName evidence="2">F5/8 type C domain-containing protein</fullName>
    </recommendedName>
</protein>
<dbReference type="OMA" id="VIGCEGN"/>
<keyword evidence="4" id="KW-1185">Reference proteome</keyword>
<gene>
    <name evidence="3" type="ORF">chiPu_0024647</name>
</gene>
<dbReference type="OrthoDB" id="10046852at2759"/>
<dbReference type="Pfam" id="PF00754">
    <property type="entry name" value="F5_F8_type_C"/>
    <property type="match status" value="1"/>
</dbReference>
<organism evidence="3 4">
    <name type="scientific">Chiloscyllium punctatum</name>
    <name type="common">Brownbanded bambooshark</name>
    <name type="synonym">Hemiscyllium punctatum</name>
    <dbReference type="NCBI Taxonomy" id="137246"/>
    <lineage>
        <taxon>Eukaryota</taxon>
        <taxon>Metazoa</taxon>
        <taxon>Chordata</taxon>
        <taxon>Craniata</taxon>
        <taxon>Vertebrata</taxon>
        <taxon>Chondrichthyes</taxon>
        <taxon>Elasmobranchii</taxon>
        <taxon>Galeomorphii</taxon>
        <taxon>Galeoidea</taxon>
        <taxon>Orectolobiformes</taxon>
        <taxon>Hemiscylliidae</taxon>
        <taxon>Chiloscyllium</taxon>
    </lineage>
</organism>
<proteinExistence type="predicted"/>
<evidence type="ECO:0000256" key="1">
    <source>
        <dbReference type="ARBA" id="ARBA00023157"/>
    </source>
</evidence>
<feature type="domain" description="F5/8 type C" evidence="2">
    <location>
        <begin position="1"/>
        <end position="91"/>
    </location>
</feature>
<accession>A0A401TE68</accession>
<dbReference type="PROSITE" id="PS01286">
    <property type="entry name" value="FA58C_2"/>
    <property type="match status" value="1"/>
</dbReference>
<sequence>MQITGVVTQGALALGSPEYIKMFKIAYGFDGVNFITIKDSENNKDKIFTGNRNNNEQKRNLIDPPIIAQYIRFIPVVCQRACTLRMELLGCELNGKS</sequence>
<dbReference type="AlphaFoldDB" id="A0A401TE68"/>
<dbReference type="PANTHER" id="PTHR46806:SF11">
    <property type="entry name" value="MILK FAT GLOBULE EGF AND FACTOR V_VIII DOMAIN CONTAINING"/>
    <property type="match status" value="1"/>
</dbReference>
<comment type="caution">
    <text evidence="3">The sequence shown here is derived from an EMBL/GenBank/DDBJ whole genome shotgun (WGS) entry which is preliminary data.</text>
</comment>
<dbReference type="EMBL" id="BEZZ01043478">
    <property type="protein sequence ID" value="GCC40943.1"/>
    <property type="molecule type" value="Genomic_DNA"/>
</dbReference>
<dbReference type="Gene3D" id="2.60.120.260">
    <property type="entry name" value="Galactose-binding domain-like"/>
    <property type="match status" value="1"/>
</dbReference>
<dbReference type="Proteomes" id="UP000287033">
    <property type="component" value="Unassembled WGS sequence"/>
</dbReference>
<dbReference type="GO" id="GO:0038023">
    <property type="term" value="F:signaling receptor activity"/>
    <property type="evidence" value="ECO:0007669"/>
    <property type="project" value="TreeGrafter"/>
</dbReference>
<dbReference type="GO" id="GO:0005886">
    <property type="term" value="C:plasma membrane"/>
    <property type="evidence" value="ECO:0007669"/>
    <property type="project" value="TreeGrafter"/>
</dbReference>
<reference evidence="3 4" key="1">
    <citation type="journal article" date="2018" name="Nat. Ecol. Evol.">
        <title>Shark genomes provide insights into elasmobranch evolution and the origin of vertebrates.</title>
        <authorList>
            <person name="Hara Y"/>
            <person name="Yamaguchi K"/>
            <person name="Onimaru K"/>
            <person name="Kadota M"/>
            <person name="Koyanagi M"/>
            <person name="Keeley SD"/>
            <person name="Tatsumi K"/>
            <person name="Tanaka K"/>
            <person name="Motone F"/>
            <person name="Kageyama Y"/>
            <person name="Nozu R"/>
            <person name="Adachi N"/>
            <person name="Nishimura O"/>
            <person name="Nakagawa R"/>
            <person name="Tanegashima C"/>
            <person name="Kiyatake I"/>
            <person name="Matsumoto R"/>
            <person name="Murakumo K"/>
            <person name="Nishida K"/>
            <person name="Terakita A"/>
            <person name="Kuratani S"/>
            <person name="Sato K"/>
            <person name="Hyodo S Kuraku.S."/>
        </authorList>
    </citation>
    <scope>NUCLEOTIDE SEQUENCE [LARGE SCALE GENOMIC DNA]</scope>
</reference>
<evidence type="ECO:0000259" key="2">
    <source>
        <dbReference type="PROSITE" id="PS50022"/>
    </source>
</evidence>
<name>A0A401TE68_CHIPU</name>
<dbReference type="PROSITE" id="PS50022">
    <property type="entry name" value="FA58C_3"/>
    <property type="match status" value="1"/>
</dbReference>
<evidence type="ECO:0000313" key="3">
    <source>
        <dbReference type="EMBL" id="GCC40943.1"/>
    </source>
</evidence>
<dbReference type="STRING" id="137246.A0A401TE68"/>
<dbReference type="SUPFAM" id="SSF49785">
    <property type="entry name" value="Galactose-binding domain-like"/>
    <property type="match status" value="1"/>
</dbReference>
<keyword evidence="1" id="KW-1015">Disulfide bond</keyword>
<dbReference type="InterPro" id="IPR008979">
    <property type="entry name" value="Galactose-bd-like_sf"/>
</dbReference>
<dbReference type="InterPro" id="IPR000421">
    <property type="entry name" value="FA58C"/>
</dbReference>
<dbReference type="InterPro" id="IPR050633">
    <property type="entry name" value="Neuropilin_MCO_CoagFactor"/>
</dbReference>
<dbReference type="CDD" id="cd00057">
    <property type="entry name" value="FA58C"/>
    <property type="match status" value="1"/>
</dbReference>
<dbReference type="PANTHER" id="PTHR46806">
    <property type="entry name" value="F5/8 TYPE C DOMAIN-CONTAINING PROTEIN"/>
    <property type="match status" value="1"/>
</dbReference>